<dbReference type="PANTHER" id="PTHR11360">
    <property type="entry name" value="MONOCARBOXYLATE TRANSPORTER"/>
    <property type="match status" value="1"/>
</dbReference>
<feature type="transmembrane region" description="Helical" evidence="2">
    <location>
        <begin position="530"/>
        <end position="547"/>
    </location>
</feature>
<evidence type="ECO:0008006" key="5">
    <source>
        <dbReference type="Google" id="ProtNLM"/>
    </source>
</evidence>
<protein>
    <recommendedName>
        <fullName evidence="5">Major facilitator superfamily (MFS) profile domain-containing protein</fullName>
    </recommendedName>
</protein>
<feature type="compositionally biased region" description="Basic and acidic residues" evidence="1">
    <location>
        <begin position="17"/>
        <end position="28"/>
    </location>
</feature>
<dbReference type="InterPro" id="IPR050327">
    <property type="entry name" value="Proton-linked_MCT"/>
</dbReference>
<comment type="caution">
    <text evidence="3">The sequence shown here is derived from an EMBL/GenBank/DDBJ whole genome shotgun (WGS) entry which is preliminary data.</text>
</comment>
<organism evidence="3 4">
    <name type="scientific">Ramalina farinacea</name>
    <dbReference type="NCBI Taxonomy" id="258253"/>
    <lineage>
        <taxon>Eukaryota</taxon>
        <taxon>Fungi</taxon>
        <taxon>Dikarya</taxon>
        <taxon>Ascomycota</taxon>
        <taxon>Pezizomycotina</taxon>
        <taxon>Lecanoromycetes</taxon>
        <taxon>OSLEUM clade</taxon>
        <taxon>Lecanoromycetidae</taxon>
        <taxon>Lecanorales</taxon>
        <taxon>Lecanorineae</taxon>
        <taxon>Ramalinaceae</taxon>
        <taxon>Ramalina</taxon>
    </lineage>
</organism>
<evidence type="ECO:0000256" key="2">
    <source>
        <dbReference type="SAM" id="Phobius"/>
    </source>
</evidence>
<dbReference type="AlphaFoldDB" id="A0AA43QJL6"/>
<proteinExistence type="predicted"/>
<dbReference type="Proteomes" id="UP001161017">
    <property type="component" value="Unassembled WGS sequence"/>
</dbReference>
<evidence type="ECO:0000256" key="1">
    <source>
        <dbReference type="SAM" id="MobiDB-lite"/>
    </source>
</evidence>
<feature type="region of interest" description="Disordered" evidence="1">
    <location>
        <begin position="153"/>
        <end position="178"/>
    </location>
</feature>
<keyword evidence="4" id="KW-1185">Reference proteome</keyword>
<dbReference type="EMBL" id="JAPUFD010000001">
    <property type="protein sequence ID" value="MDI1485525.1"/>
    <property type="molecule type" value="Genomic_DNA"/>
</dbReference>
<accession>A0AA43QJL6</accession>
<name>A0AA43QJL6_9LECA</name>
<feature type="region of interest" description="Disordered" evidence="1">
    <location>
        <begin position="218"/>
        <end position="241"/>
    </location>
</feature>
<keyword evidence="2" id="KW-0812">Transmembrane</keyword>
<feature type="transmembrane region" description="Helical" evidence="2">
    <location>
        <begin position="503"/>
        <end position="523"/>
    </location>
</feature>
<evidence type="ECO:0000313" key="4">
    <source>
        <dbReference type="Proteomes" id="UP001161017"/>
    </source>
</evidence>
<dbReference type="InterPro" id="IPR036259">
    <property type="entry name" value="MFS_trans_sf"/>
</dbReference>
<reference evidence="3" key="1">
    <citation type="journal article" date="2023" name="Genome Biol. Evol.">
        <title>First Whole Genome Sequence and Flow Cytometry Genome Size Data for the Lichen-Forming Fungus Ramalina farinacea (Ascomycota).</title>
        <authorList>
            <person name="Llewellyn T."/>
            <person name="Mian S."/>
            <person name="Hill R."/>
            <person name="Leitch I.J."/>
            <person name="Gaya E."/>
        </authorList>
    </citation>
    <scope>NUCLEOTIDE SEQUENCE</scope>
    <source>
        <strain evidence="3">LIQ254RAFAR</strain>
    </source>
</reference>
<dbReference type="SUPFAM" id="SSF103473">
    <property type="entry name" value="MFS general substrate transporter"/>
    <property type="match status" value="1"/>
</dbReference>
<evidence type="ECO:0000313" key="3">
    <source>
        <dbReference type="EMBL" id="MDI1485525.1"/>
    </source>
</evidence>
<feature type="region of interest" description="Disordered" evidence="1">
    <location>
        <begin position="12"/>
        <end position="41"/>
    </location>
</feature>
<sequence>MPAVIEVPLCTIEEGDESARTSPRKEDINSLAPEINLDNGSNRSSVRIPSYYVQSRPQSTLSLAPSFDLNNLILLPAKAYQPPGTHHDVPSLGRPRSEIMPVVPPPGLYTRIDSSALRVPSYVQPRPQSTQSLAPPLDLNDFILLPAKAYQPPGTHHDVPSSARPENETISLDPPHALSRRIDSSSLRVLSYVRPRPQSILSPAPSLDLKDFISSPAKAYQPPGTYHGASSSARPESETIPPMSPPHGLNIWIDGEKRLSTLNLEDARCLLVINPWQMERSHRPLLQNGRLLRSSILSTEKPLPPLPPLPRPDDDVSAESFKQTPTEETRVAQGSLDWSMNWFPPRWSTQATGSMTDERGSLHEVLGTRRETALSEEEPPAGKSKLHRASTIPKWVKDWRRSRASRAERNRYADCLGVPRYADSPGVSRNADSLEALPTCRESHFPEFVQPEDRPPDTGSRAFLQVLGGFFIMLNTFGLLQSYGVFQTFYASALLPNEAPSTIAYIGSMQMFSLLTTAFAAGLLEDVIPFRGVLFGGCIILIVSMLITSICSLWWHLFLVQGICTGIGGMIYTAMAEKFLTSSGGYGWAFRGE</sequence>
<dbReference type="PANTHER" id="PTHR11360:SF234">
    <property type="entry name" value="MFS-TYPE TRANSPORTER DBAD-RELATED"/>
    <property type="match status" value="1"/>
</dbReference>
<feature type="transmembrane region" description="Helical" evidence="2">
    <location>
        <begin position="553"/>
        <end position="574"/>
    </location>
</feature>
<keyword evidence="2" id="KW-0472">Membrane</keyword>
<feature type="region of interest" description="Disordered" evidence="1">
    <location>
        <begin position="299"/>
        <end position="331"/>
    </location>
</feature>
<gene>
    <name evidence="3" type="ORF">OHK93_000663</name>
</gene>
<keyword evidence="2" id="KW-1133">Transmembrane helix</keyword>
<feature type="transmembrane region" description="Helical" evidence="2">
    <location>
        <begin position="462"/>
        <end position="483"/>
    </location>
</feature>